<feature type="transmembrane region" description="Helical" evidence="1">
    <location>
        <begin position="230"/>
        <end position="252"/>
    </location>
</feature>
<reference evidence="2 3" key="1">
    <citation type="submission" date="2019-07" db="EMBL/GenBank/DDBJ databases">
        <title>Genomics analysis of Aphanomyces spp. identifies a new class of oomycete effector associated with host adaptation.</title>
        <authorList>
            <person name="Gaulin E."/>
        </authorList>
    </citation>
    <scope>NUCLEOTIDE SEQUENCE [LARGE SCALE GENOMIC DNA]</scope>
    <source>
        <strain evidence="2 3">ATCC 201684</strain>
    </source>
</reference>
<feature type="transmembrane region" description="Helical" evidence="1">
    <location>
        <begin position="276"/>
        <end position="297"/>
    </location>
</feature>
<feature type="transmembrane region" description="Helical" evidence="1">
    <location>
        <begin position="201"/>
        <end position="218"/>
    </location>
</feature>
<organism evidence="2 3">
    <name type="scientific">Aphanomyces euteiches</name>
    <dbReference type="NCBI Taxonomy" id="100861"/>
    <lineage>
        <taxon>Eukaryota</taxon>
        <taxon>Sar</taxon>
        <taxon>Stramenopiles</taxon>
        <taxon>Oomycota</taxon>
        <taxon>Saprolegniomycetes</taxon>
        <taxon>Saprolegniales</taxon>
        <taxon>Verrucalvaceae</taxon>
        <taxon>Aphanomyces</taxon>
    </lineage>
</organism>
<accession>A0A6G0XRU1</accession>
<evidence type="ECO:0000256" key="1">
    <source>
        <dbReference type="SAM" id="Phobius"/>
    </source>
</evidence>
<evidence type="ECO:0000313" key="2">
    <source>
        <dbReference type="EMBL" id="KAF0743042.1"/>
    </source>
</evidence>
<feature type="transmembrane region" description="Helical" evidence="1">
    <location>
        <begin position="334"/>
        <end position="352"/>
    </location>
</feature>
<proteinExistence type="predicted"/>
<feature type="transmembrane region" description="Helical" evidence="1">
    <location>
        <begin position="172"/>
        <end position="189"/>
    </location>
</feature>
<evidence type="ECO:0000313" key="3">
    <source>
        <dbReference type="Proteomes" id="UP000481153"/>
    </source>
</evidence>
<keyword evidence="1" id="KW-0812">Transmembrane</keyword>
<dbReference type="VEuPathDB" id="FungiDB:AeMF1_000580"/>
<gene>
    <name evidence="2" type="ORF">Ae201684_002101</name>
</gene>
<protein>
    <recommendedName>
        <fullName evidence="4">EamA domain-containing protein</fullName>
    </recommendedName>
</protein>
<feature type="transmembrane region" description="Helical" evidence="1">
    <location>
        <begin position="6"/>
        <end position="26"/>
    </location>
</feature>
<keyword evidence="1" id="KW-1133">Transmembrane helix</keyword>
<dbReference type="AlphaFoldDB" id="A0A6G0XRU1"/>
<feature type="transmembrane region" description="Helical" evidence="1">
    <location>
        <begin position="304"/>
        <end position="322"/>
    </location>
</feature>
<evidence type="ECO:0008006" key="4">
    <source>
        <dbReference type="Google" id="ProtNLM"/>
    </source>
</evidence>
<keyword evidence="3" id="KW-1185">Reference proteome</keyword>
<feature type="transmembrane region" description="Helical" evidence="1">
    <location>
        <begin position="105"/>
        <end position="124"/>
    </location>
</feature>
<name>A0A6G0XRU1_9STRA</name>
<comment type="caution">
    <text evidence="2">The sequence shown here is derived from an EMBL/GenBank/DDBJ whole genome shotgun (WGS) entry which is preliminary data.</text>
</comment>
<keyword evidence="1" id="KW-0472">Membrane</keyword>
<dbReference type="EMBL" id="VJMJ01000022">
    <property type="protein sequence ID" value="KAF0743042.1"/>
    <property type="molecule type" value="Genomic_DNA"/>
</dbReference>
<feature type="transmembrane region" description="Helical" evidence="1">
    <location>
        <begin position="74"/>
        <end position="93"/>
    </location>
</feature>
<sequence length="366" mass="38805">MAPIWAYIVLALAITTMSSGGMWFALFPETPPLMQSCWRLSLTSAMQGLGVAYELQSKSASLDELFWIRYRQSIPLLMVIGAAMGVCFGAWGWSVAHTTLLDSLLLVSTTPLLLVIVLTLRWLYRRSFTSDQREIVALSKETDAILGSSPSPSLFEAVVCPAEAHPPSWKEVVGTIVGFSGVIVLLVATTDENATSTQVTFAGNVSALIAALMNIVYLEGGSSCRKWMPLFIYSLSVTVIGAVSLGTASLLFEADTTVFGLGSTSLFGYFGDSRRFGFTFGSAFVAGFFGHACMNIAVVHVSTLLVAVSCLWEPLIGSYMGYLAGVQGMPDSTTLIAAPLLLGGALLVTLGGHQANVNAIALEGGV</sequence>
<dbReference type="Proteomes" id="UP000481153">
    <property type="component" value="Unassembled WGS sequence"/>
</dbReference>